<evidence type="ECO:0000256" key="3">
    <source>
        <dbReference type="ARBA" id="ARBA00022840"/>
    </source>
</evidence>
<dbReference type="InterPro" id="IPR002698">
    <property type="entry name" value="FTHF_cligase"/>
</dbReference>
<evidence type="ECO:0000313" key="10">
    <source>
        <dbReference type="RefSeq" id="XP_026293323.2"/>
    </source>
</evidence>
<evidence type="ECO:0000256" key="6">
    <source>
        <dbReference type="PIRSR" id="PIRSR006806-1"/>
    </source>
</evidence>
<feature type="binding site" evidence="6">
    <location>
        <begin position="166"/>
        <end position="174"/>
    </location>
    <ligand>
        <name>ATP</name>
        <dbReference type="ChEBI" id="CHEBI:30616"/>
    </ligand>
</feature>
<dbReference type="CTD" id="10588"/>
<evidence type="ECO:0000256" key="4">
    <source>
        <dbReference type="ARBA" id="ARBA00036539"/>
    </source>
</evidence>
<evidence type="ECO:0000256" key="2">
    <source>
        <dbReference type="ARBA" id="ARBA00022741"/>
    </source>
</evidence>
<dbReference type="GO" id="GO:0035999">
    <property type="term" value="P:tetrahydrofolate interconversion"/>
    <property type="evidence" value="ECO:0007669"/>
    <property type="project" value="TreeGrafter"/>
</dbReference>
<dbReference type="RefSeq" id="XP_026293322.2">
    <property type="nucleotide sequence ID" value="XM_026437537.2"/>
</dbReference>
<dbReference type="PIRSF" id="PIRSF006806">
    <property type="entry name" value="FTHF_cligase"/>
    <property type="match status" value="1"/>
</dbReference>
<evidence type="ECO:0000256" key="1">
    <source>
        <dbReference type="ARBA" id="ARBA00010638"/>
    </source>
</evidence>
<evidence type="ECO:0000313" key="8">
    <source>
        <dbReference type="Proteomes" id="UP000504606"/>
    </source>
</evidence>
<dbReference type="Gene3D" id="3.40.50.10420">
    <property type="entry name" value="NagB/RpiA/CoA transferase-like"/>
    <property type="match status" value="1"/>
</dbReference>
<evidence type="ECO:0000256" key="7">
    <source>
        <dbReference type="RuleBase" id="RU361279"/>
    </source>
</evidence>
<dbReference type="AlphaFoldDB" id="A0A6J1TKP6"/>
<feature type="binding site" evidence="6">
    <location>
        <position position="65"/>
    </location>
    <ligand>
        <name>substrate</name>
    </ligand>
</feature>
<dbReference type="PANTHER" id="PTHR23407:SF1">
    <property type="entry name" value="5-FORMYLTETRAHYDROFOLATE CYCLO-LIGASE"/>
    <property type="match status" value="1"/>
</dbReference>
<keyword evidence="8" id="KW-1185">Reference proteome</keyword>
<keyword evidence="7" id="KW-0479">Metal-binding</keyword>
<dbReference type="OrthoDB" id="2015992at2759"/>
<dbReference type="PANTHER" id="PTHR23407">
    <property type="entry name" value="ATPASE INHIBITOR/5-FORMYLTETRAHYDROFOLATE CYCLO-LIGASE"/>
    <property type="match status" value="1"/>
</dbReference>
<comment type="cofactor">
    <cofactor evidence="7">
        <name>Mg(2+)</name>
        <dbReference type="ChEBI" id="CHEBI:18420"/>
    </cofactor>
</comment>
<evidence type="ECO:0000256" key="5">
    <source>
        <dbReference type="ARBA" id="ARBA00038966"/>
    </source>
</evidence>
<dbReference type="GO" id="GO:0005524">
    <property type="term" value="F:ATP binding"/>
    <property type="evidence" value="ECO:0007669"/>
    <property type="project" value="UniProtKB-KW"/>
</dbReference>
<feature type="binding site" evidence="6">
    <location>
        <begin position="19"/>
        <end position="23"/>
    </location>
    <ligand>
        <name>ATP</name>
        <dbReference type="ChEBI" id="CHEBI:30616"/>
    </ligand>
</feature>
<dbReference type="SUPFAM" id="SSF100950">
    <property type="entry name" value="NagB/RpiA/CoA transferase-like"/>
    <property type="match status" value="1"/>
</dbReference>
<evidence type="ECO:0000313" key="11">
    <source>
        <dbReference type="RefSeq" id="XP_052122279.1"/>
    </source>
</evidence>
<dbReference type="InterPro" id="IPR037171">
    <property type="entry name" value="NagB/RpiA_transferase-like"/>
</dbReference>
<dbReference type="GO" id="GO:0005739">
    <property type="term" value="C:mitochondrion"/>
    <property type="evidence" value="ECO:0007669"/>
    <property type="project" value="TreeGrafter"/>
</dbReference>
<proteinExistence type="inferred from homology"/>
<sequence>MQAPAPGPEAPEDVMRAAKQAVRAAVEARLAAMTTEARAEQSSRVLVKLLAHPAYARARSVAVYLSTPSEVDTKPVLEELLAAGRACFVPRYAYGKAKREREASGRPCMEMVLLRDMDDFRALPATPWGIPQPDMDEPRPQPGEAGTGPLDLVLCPGVAFTRAGDRLGHGAGFYDKFLAALPGPKPTTIALAFAEQMVDTLPTTARDVTIDHILTGE</sequence>
<keyword evidence="7" id="KW-0460">Magnesium</keyword>
<dbReference type="GO" id="GO:0030272">
    <property type="term" value="F:5-formyltetrahydrofolate cyclo-ligase activity"/>
    <property type="evidence" value="ECO:0007669"/>
    <property type="project" value="UniProtKB-EC"/>
</dbReference>
<name>A0A6J1TKP6_FRAOC</name>
<keyword evidence="3 6" id="KW-0067">ATP-binding</keyword>
<dbReference type="RefSeq" id="XP_052122279.1">
    <property type="nucleotide sequence ID" value="XM_052266319.1"/>
</dbReference>
<evidence type="ECO:0000313" key="9">
    <source>
        <dbReference type="RefSeq" id="XP_026293322.2"/>
    </source>
</evidence>
<feature type="binding site" evidence="6">
    <location>
        <position position="70"/>
    </location>
    <ligand>
        <name>substrate</name>
    </ligand>
</feature>
<dbReference type="GO" id="GO:0009396">
    <property type="term" value="P:folic acid-containing compound biosynthetic process"/>
    <property type="evidence" value="ECO:0007669"/>
    <property type="project" value="TreeGrafter"/>
</dbReference>
<accession>A0A6J1TKP6</accession>
<dbReference type="Pfam" id="PF01812">
    <property type="entry name" value="5-FTHF_cyc-lig"/>
    <property type="match status" value="1"/>
</dbReference>
<gene>
    <name evidence="9 10 11" type="primary">LOC113217580</name>
</gene>
<dbReference type="InterPro" id="IPR024185">
    <property type="entry name" value="FTHF_cligase-like_sf"/>
</dbReference>
<comment type="catalytic activity">
    <reaction evidence="4 7">
        <text>(6S)-5-formyl-5,6,7,8-tetrahydrofolate + ATP = (6R)-5,10-methenyltetrahydrofolate + ADP + phosphate</text>
        <dbReference type="Rhea" id="RHEA:10488"/>
        <dbReference type="ChEBI" id="CHEBI:30616"/>
        <dbReference type="ChEBI" id="CHEBI:43474"/>
        <dbReference type="ChEBI" id="CHEBI:57455"/>
        <dbReference type="ChEBI" id="CHEBI:57457"/>
        <dbReference type="ChEBI" id="CHEBI:456216"/>
        <dbReference type="EC" id="6.3.3.2"/>
    </reaction>
</comment>
<dbReference type="EC" id="6.3.3.2" evidence="5 7"/>
<dbReference type="RefSeq" id="XP_026293323.2">
    <property type="nucleotide sequence ID" value="XM_026437538.2"/>
</dbReference>
<dbReference type="GeneID" id="113217580"/>
<dbReference type="Proteomes" id="UP000504606">
    <property type="component" value="Unplaced"/>
</dbReference>
<keyword evidence="2 6" id="KW-0547">Nucleotide-binding</keyword>
<protein>
    <recommendedName>
        <fullName evidence="5 7">5-formyltetrahydrofolate cyclo-ligase</fullName>
        <ecNumber evidence="5 7">6.3.3.2</ecNumber>
    </recommendedName>
</protein>
<comment type="similarity">
    <text evidence="1 7">Belongs to the 5-formyltetrahydrofolate cyclo-ligase family.</text>
</comment>
<reference evidence="9 10" key="1">
    <citation type="submission" date="2025-04" db="UniProtKB">
        <authorList>
            <consortium name="RefSeq"/>
        </authorList>
    </citation>
    <scope>IDENTIFICATION</scope>
    <source>
        <tissue evidence="9 10">Whole organism</tissue>
    </source>
</reference>
<dbReference type="KEGG" id="foc:113217580"/>
<dbReference type="NCBIfam" id="TIGR02727">
    <property type="entry name" value="MTHFS_bact"/>
    <property type="match status" value="1"/>
</dbReference>
<dbReference type="GO" id="GO:0046872">
    <property type="term" value="F:metal ion binding"/>
    <property type="evidence" value="ECO:0007669"/>
    <property type="project" value="UniProtKB-KW"/>
</dbReference>
<organism evidence="8 9">
    <name type="scientific">Frankliniella occidentalis</name>
    <name type="common">Western flower thrips</name>
    <name type="synonym">Euthrips occidentalis</name>
    <dbReference type="NCBI Taxonomy" id="133901"/>
    <lineage>
        <taxon>Eukaryota</taxon>
        <taxon>Metazoa</taxon>
        <taxon>Ecdysozoa</taxon>
        <taxon>Arthropoda</taxon>
        <taxon>Hexapoda</taxon>
        <taxon>Insecta</taxon>
        <taxon>Pterygota</taxon>
        <taxon>Neoptera</taxon>
        <taxon>Paraneoptera</taxon>
        <taxon>Thysanoptera</taxon>
        <taxon>Terebrantia</taxon>
        <taxon>Thripoidea</taxon>
        <taxon>Thripidae</taxon>
        <taxon>Frankliniella</taxon>
    </lineage>
</organism>